<evidence type="ECO:0000313" key="3">
    <source>
        <dbReference type="EMBL" id="CAF1648850.1"/>
    </source>
</evidence>
<evidence type="ECO:0000313" key="12">
    <source>
        <dbReference type="Proteomes" id="UP000663866"/>
    </source>
</evidence>
<dbReference type="Pfam" id="PF17662">
    <property type="entry name" value="DUF5524"/>
    <property type="match status" value="1"/>
</dbReference>
<dbReference type="EMBL" id="CAJOBG010000002">
    <property type="protein sequence ID" value="CAF3732260.1"/>
    <property type="molecule type" value="Genomic_DNA"/>
</dbReference>
<dbReference type="PANTHER" id="PTHR31097">
    <property type="entry name" value="SI:DKEY-276J7.1"/>
    <property type="match status" value="1"/>
</dbReference>
<reference evidence="5" key="1">
    <citation type="submission" date="2021-02" db="EMBL/GenBank/DDBJ databases">
        <authorList>
            <person name="Nowell W R."/>
        </authorList>
    </citation>
    <scope>NUCLEOTIDE SEQUENCE</scope>
</reference>
<feature type="region of interest" description="Disordered" evidence="1">
    <location>
        <begin position="131"/>
        <end position="166"/>
    </location>
</feature>
<evidence type="ECO:0000313" key="8">
    <source>
        <dbReference type="EMBL" id="CAF3737350.1"/>
    </source>
</evidence>
<sequence length="166" mass="19281">MSYLRRKPEDEVWYIHAPLKKGNRELVTAPPPSQIPYLNGVFDDEATINQPKPVYVRETDSDYIRRCKLGGSSNLLVHIDPATRKSKEPVPYPRPLWWDAMCEPIPEPVNPDDYEQQKKNTQHVFGAPEWFVHGEHNRTPDRQQNAPSAQNHTFKQSQLPTNTKRK</sequence>
<organism evidence="5 11">
    <name type="scientific">Rotaria magnacalcarata</name>
    <dbReference type="NCBI Taxonomy" id="392030"/>
    <lineage>
        <taxon>Eukaryota</taxon>
        <taxon>Metazoa</taxon>
        <taxon>Spiralia</taxon>
        <taxon>Gnathifera</taxon>
        <taxon>Rotifera</taxon>
        <taxon>Eurotatoria</taxon>
        <taxon>Bdelloidea</taxon>
        <taxon>Philodinida</taxon>
        <taxon>Philodinidae</taxon>
        <taxon>Rotaria</taxon>
    </lineage>
</organism>
<dbReference type="Proteomes" id="UP000663842">
    <property type="component" value="Unassembled WGS sequence"/>
</dbReference>
<keyword evidence="12" id="KW-1185">Reference proteome</keyword>
<evidence type="ECO:0000313" key="6">
    <source>
        <dbReference type="EMBL" id="CAF2203379.1"/>
    </source>
</evidence>
<gene>
    <name evidence="10" type="ORF">BYL167_LOCUS27100</name>
    <name evidence="2" type="ORF">CJN711_LOCUS19550</name>
    <name evidence="3" type="ORF">KQP761_LOCUS29556</name>
    <name evidence="6" type="ORF">MBJ925_LOCUS35503</name>
    <name evidence="7" type="ORF">OVN521_LOCUS58</name>
    <name evidence="9" type="ORF">SMN809_LOCUS1453</name>
    <name evidence="8" type="ORF">UXM345_LOCUS1209</name>
    <name evidence="5" type="ORF">WKI299_LOCUS21154</name>
    <name evidence="4" type="ORF">XDN619_LOCUS17377</name>
</gene>
<proteinExistence type="predicted"/>
<evidence type="ECO:0000313" key="2">
    <source>
        <dbReference type="EMBL" id="CAF1353588.1"/>
    </source>
</evidence>
<dbReference type="PANTHER" id="PTHR31097:SF2">
    <property type="entry name" value="CHROMOSOME 7 OPEN READING FRAME 57"/>
    <property type="match status" value="1"/>
</dbReference>
<dbReference type="EMBL" id="CAJNRF010008796">
    <property type="protein sequence ID" value="CAF2104935.1"/>
    <property type="molecule type" value="Genomic_DNA"/>
</dbReference>
<evidence type="ECO:0000313" key="4">
    <source>
        <dbReference type="EMBL" id="CAF2094380.1"/>
    </source>
</evidence>
<name>A0A816U8N8_9BILA</name>
<dbReference type="EMBL" id="CAJNOW010016272">
    <property type="protein sequence ID" value="CAF1648850.1"/>
    <property type="molecule type" value="Genomic_DNA"/>
</dbReference>
<dbReference type="Proteomes" id="UP000663887">
    <property type="component" value="Unassembled WGS sequence"/>
</dbReference>
<evidence type="ECO:0000313" key="5">
    <source>
        <dbReference type="EMBL" id="CAF2104935.1"/>
    </source>
</evidence>
<evidence type="ECO:0000313" key="10">
    <source>
        <dbReference type="EMBL" id="CAF4291219.1"/>
    </source>
</evidence>
<dbReference type="EMBL" id="CAJNRE010019608">
    <property type="protein sequence ID" value="CAF2203379.1"/>
    <property type="molecule type" value="Genomic_DNA"/>
</dbReference>
<dbReference type="EMBL" id="CAJOBI010000223">
    <property type="protein sequence ID" value="CAF3806076.1"/>
    <property type="molecule type" value="Genomic_DNA"/>
</dbReference>
<dbReference type="OrthoDB" id="10012494at2759"/>
<dbReference type="EMBL" id="CAJNOV010009166">
    <property type="protein sequence ID" value="CAF1353588.1"/>
    <property type="molecule type" value="Genomic_DNA"/>
</dbReference>
<dbReference type="Proteomes" id="UP000663866">
    <property type="component" value="Unassembled WGS sequence"/>
</dbReference>
<evidence type="ECO:0000313" key="9">
    <source>
        <dbReference type="EMBL" id="CAF3806076.1"/>
    </source>
</evidence>
<dbReference type="Proteomes" id="UP000681967">
    <property type="component" value="Unassembled WGS sequence"/>
</dbReference>
<dbReference type="InterPro" id="IPR040247">
    <property type="entry name" value="DUF5524"/>
</dbReference>
<dbReference type="Proteomes" id="UP000663855">
    <property type="component" value="Unassembled WGS sequence"/>
</dbReference>
<comment type="caution">
    <text evidence="5">The sequence shown here is derived from an EMBL/GenBank/DDBJ whole genome shotgun (WGS) entry which is preliminary data.</text>
</comment>
<dbReference type="EMBL" id="CAJOBH010033716">
    <property type="protein sequence ID" value="CAF4291219.1"/>
    <property type="molecule type" value="Genomic_DNA"/>
</dbReference>
<feature type="compositionally biased region" description="Basic and acidic residues" evidence="1">
    <location>
        <begin position="132"/>
        <end position="141"/>
    </location>
</feature>
<evidence type="ECO:0000313" key="11">
    <source>
        <dbReference type="Proteomes" id="UP000663856"/>
    </source>
</evidence>
<dbReference type="AlphaFoldDB" id="A0A816U8N8"/>
<dbReference type="EMBL" id="CAJOBF010000063">
    <property type="protein sequence ID" value="CAF3737350.1"/>
    <property type="molecule type" value="Genomic_DNA"/>
</dbReference>
<dbReference type="Proteomes" id="UP000663834">
    <property type="component" value="Unassembled WGS sequence"/>
</dbReference>
<evidence type="ECO:0000313" key="7">
    <source>
        <dbReference type="EMBL" id="CAF3732260.1"/>
    </source>
</evidence>
<feature type="compositionally biased region" description="Polar residues" evidence="1">
    <location>
        <begin position="142"/>
        <end position="166"/>
    </location>
</feature>
<evidence type="ECO:0000256" key="1">
    <source>
        <dbReference type="SAM" id="MobiDB-lite"/>
    </source>
</evidence>
<dbReference type="Proteomes" id="UP000663856">
    <property type="component" value="Unassembled WGS sequence"/>
</dbReference>
<accession>A0A816U8N8</accession>
<dbReference type="EMBL" id="CAJNRG010007364">
    <property type="protein sequence ID" value="CAF2094380.1"/>
    <property type="molecule type" value="Genomic_DNA"/>
</dbReference>
<dbReference type="Proteomes" id="UP000676336">
    <property type="component" value="Unassembled WGS sequence"/>
</dbReference>
<dbReference type="Proteomes" id="UP000663824">
    <property type="component" value="Unassembled WGS sequence"/>
</dbReference>
<protein>
    <submittedName>
        <fullName evidence="5">Uncharacterized protein</fullName>
    </submittedName>
</protein>